<dbReference type="Proteomes" id="UP000317043">
    <property type="component" value="Unassembled WGS sequence"/>
</dbReference>
<reference evidence="3 4" key="1">
    <citation type="submission" date="2019-06" db="EMBL/GenBank/DDBJ databases">
        <title>Sequencing the genomes of 1000 actinobacteria strains.</title>
        <authorList>
            <person name="Klenk H.-P."/>
        </authorList>
    </citation>
    <scope>NUCLEOTIDE SEQUENCE [LARGE SCALE GENOMIC DNA]</scope>
    <source>
        <strain evidence="3 4">DSM 45928</strain>
    </source>
</reference>
<proteinExistence type="predicted"/>
<evidence type="ECO:0000256" key="1">
    <source>
        <dbReference type="SAM" id="Phobius"/>
    </source>
</evidence>
<organism evidence="3 4">
    <name type="scientific">Stackebrandtia endophytica</name>
    <dbReference type="NCBI Taxonomy" id="1496996"/>
    <lineage>
        <taxon>Bacteria</taxon>
        <taxon>Bacillati</taxon>
        <taxon>Actinomycetota</taxon>
        <taxon>Actinomycetes</taxon>
        <taxon>Glycomycetales</taxon>
        <taxon>Glycomycetaceae</taxon>
        <taxon>Stackebrandtia</taxon>
    </lineage>
</organism>
<keyword evidence="1" id="KW-1133">Transmembrane helix</keyword>
<keyword evidence="1" id="KW-0472">Membrane</keyword>
<accession>A0A543AQI1</accession>
<dbReference type="EMBL" id="VFOW01000001">
    <property type="protein sequence ID" value="TQL74847.1"/>
    <property type="molecule type" value="Genomic_DNA"/>
</dbReference>
<feature type="domain" description="YdbS-like PH" evidence="2">
    <location>
        <begin position="78"/>
        <end position="156"/>
    </location>
</feature>
<keyword evidence="1" id="KW-0812">Transmembrane</keyword>
<dbReference type="PANTHER" id="PTHR34473:SF3">
    <property type="entry name" value="TRANSMEMBRANE PROTEIN-RELATED"/>
    <property type="match status" value="1"/>
</dbReference>
<dbReference type="InParanoid" id="A0A543AQI1"/>
<protein>
    <recommendedName>
        <fullName evidence="2">YdbS-like PH domain-containing protein</fullName>
    </recommendedName>
</protein>
<keyword evidence="4" id="KW-1185">Reference proteome</keyword>
<dbReference type="RefSeq" id="WP_142034261.1">
    <property type="nucleotide sequence ID" value="NZ_JBHTGS010000002.1"/>
</dbReference>
<feature type="transmembrane region" description="Helical" evidence="1">
    <location>
        <begin position="55"/>
        <end position="73"/>
    </location>
</feature>
<dbReference type="Pfam" id="PF03703">
    <property type="entry name" value="bPH_2"/>
    <property type="match status" value="1"/>
</dbReference>
<evidence type="ECO:0000259" key="2">
    <source>
        <dbReference type="Pfam" id="PF03703"/>
    </source>
</evidence>
<evidence type="ECO:0000313" key="3">
    <source>
        <dbReference type="EMBL" id="TQL74847.1"/>
    </source>
</evidence>
<feature type="transmembrane region" description="Helical" evidence="1">
    <location>
        <begin position="25"/>
        <end position="49"/>
    </location>
</feature>
<dbReference type="OrthoDB" id="7364633at2"/>
<dbReference type="AlphaFoldDB" id="A0A543AQI1"/>
<dbReference type="PANTHER" id="PTHR34473">
    <property type="entry name" value="UPF0699 TRANSMEMBRANE PROTEIN YDBS"/>
    <property type="match status" value="1"/>
</dbReference>
<gene>
    <name evidence="3" type="ORF">FB566_0336</name>
</gene>
<comment type="caution">
    <text evidence="3">The sequence shown here is derived from an EMBL/GenBank/DDBJ whole genome shotgun (WGS) entry which is preliminary data.</text>
</comment>
<name>A0A543AQI1_9ACTN</name>
<evidence type="ECO:0000313" key="4">
    <source>
        <dbReference type="Proteomes" id="UP000317043"/>
    </source>
</evidence>
<dbReference type="InterPro" id="IPR005182">
    <property type="entry name" value="YdbS-like_PH"/>
</dbReference>
<sequence>MSDEHPVWDSWPGDVSWQPVSPRLAIVRILSLLLVGIPTGGLATLLSWLWWGSPWWQITASVLTAILLLRIVLTGRVVRAWGYAERADDLLIRHGLWTKRLSIVPYGRMQFIDLSANPLQRMFDLSTVKLHTASAGTDSTVPGLAPTEAAALRDRLAERANREREGL</sequence>